<evidence type="ECO:0008006" key="4">
    <source>
        <dbReference type="Google" id="ProtNLM"/>
    </source>
</evidence>
<proteinExistence type="predicted"/>
<accession>A0ABQ8QXI5</accession>
<feature type="transmembrane region" description="Helical" evidence="1">
    <location>
        <begin position="42"/>
        <end position="64"/>
    </location>
</feature>
<comment type="caution">
    <text evidence="2">The sequence shown here is derived from an EMBL/GenBank/DDBJ whole genome shotgun (WGS) entry which is preliminary data.</text>
</comment>
<evidence type="ECO:0000256" key="1">
    <source>
        <dbReference type="SAM" id="Phobius"/>
    </source>
</evidence>
<evidence type="ECO:0000313" key="3">
    <source>
        <dbReference type="Proteomes" id="UP001152024"/>
    </source>
</evidence>
<protein>
    <recommendedName>
        <fullName evidence="4">Integral membrane protein</fullName>
    </recommendedName>
</protein>
<gene>
    <name evidence="2" type="ORF">NW768_011674</name>
</gene>
<sequence length="101" mass="11513">MMDPHGRAVITVQWSLLTIAFAVILARLYLRLILQRRRLLASDLFMCAGWCTAATVAALDIVFWRMGTMRKGVTFGLVGWNGTAEDASYFYKVRKHRLSFV</sequence>
<evidence type="ECO:0000313" key="2">
    <source>
        <dbReference type="EMBL" id="KAJ4112507.1"/>
    </source>
</evidence>
<keyword evidence="3" id="KW-1185">Reference proteome</keyword>
<reference evidence="2" key="1">
    <citation type="submission" date="2022-09" db="EMBL/GenBank/DDBJ databases">
        <title>Fusarium specimens isolated from Avocado Roots.</title>
        <authorList>
            <person name="Stajich J."/>
            <person name="Roper C."/>
            <person name="Heimlech-Rivalta G."/>
        </authorList>
    </citation>
    <scope>NUCLEOTIDE SEQUENCE</scope>
    <source>
        <strain evidence="2">CF00095</strain>
    </source>
</reference>
<dbReference type="EMBL" id="JAOQBH010000031">
    <property type="protein sequence ID" value="KAJ4112507.1"/>
    <property type="molecule type" value="Genomic_DNA"/>
</dbReference>
<keyword evidence="1" id="KW-0812">Transmembrane</keyword>
<feature type="transmembrane region" description="Helical" evidence="1">
    <location>
        <begin position="12"/>
        <end position="30"/>
    </location>
</feature>
<keyword evidence="1" id="KW-1133">Transmembrane helix</keyword>
<name>A0ABQ8QXI5_FUSEQ</name>
<dbReference type="Proteomes" id="UP001152024">
    <property type="component" value="Unassembled WGS sequence"/>
</dbReference>
<organism evidence="2 3">
    <name type="scientific">Fusarium equiseti</name>
    <name type="common">Fusarium scirpi</name>
    <dbReference type="NCBI Taxonomy" id="61235"/>
    <lineage>
        <taxon>Eukaryota</taxon>
        <taxon>Fungi</taxon>
        <taxon>Dikarya</taxon>
        <taxon>Ascomycota</taxon>
        <taxon>Pezizomycotina</taxon>
        <taxon>Sordariomycetes</taxon>
        <taxon>Hypocreomycetidae</taxon>
        <taxon>Hypocreales</taxon>
        <taxon>Nectriaceae</taxon>
        <taxon>Fusarium</taxon>
        <taxon>Fusarium incarnatum-equiseti species complex</taxon>
    </lineage>
</organism>
<keyword evidence="1" id="KW-0472">Membrane</keyword>